<sequence>MLAPIAMGFISATLNYTLQCINGGLLNVAFSPISDSTSKQWMYEFDMSQERLMQYLKAVLMVSGKDLPLEVLRTFPESIGGGDAGVKTAQENPNREVVFIIGPMVAAILMLIAILGLILISFCTCATCCCRCCKGKERKSRAESTTVSEVDEASEDGENKRVSPNTEKFDNGYDGYGFYGSESDEESKSDTTLTFEGDEPKDLDSVMQARQEKMMEKVEALAKRSKFVRQHQGCFCCGCHIFTVLLAIVYVVGLVVFSVFCTIATQQVAEVMEQPTYNVTIQEEQVKAWMENNSTYYNLADTISFALQRTNDLLDDVTINLITNLNETIGGLEGNMNTILIDGLESLLTNLQGNSGLSGVYSETAKLSLMLRDLLDSVEKTVADRSPLVSNLEALQEKFKKLNSDLESECPDTDCSYNDLLDVLLIDFDKSKFQQPSDSTAIKTMVESFSGFAERIEELQEQMDKLPGQLVANIIPKLDLVSQISKLEEQLNGILKQTKPQIESGVKQVLQYVDMARPYVGPALYAPAVIMAVIALIFTACLLLFIAEAFHRRLFSPTGEGPSELAEVLRTKRRSHICGGCRFLICSILFILLIIVCLAAAVVLVVCSLLAVEVCPYVYMEQGMNQSDYVLNSILAGDQSDSQQQQRTQFFYLAPPQNVLYGLSVVCAPTDATVPKLLPSVGIDSMMDVSSILEDEDFQNNIQHLIKSVADEVSNAISGDMFEQLEKMKAIANALRVFLASIDSEAAVKELSKFTGDVLVKLDELYAKVETDGNVRENVVQDLKDAINELRSYQGGIKKLQDDYKGLEAHSSLPDYFISYISTTEQALEHLKDVVQLQLEMETEISDLMETILKLYEGAVNGLIAEILPCGNLHYVLKVTVATVCSSSGLINRFFGWALALTLAILFSFLSFVGLFNLWCIQSHQTKRFYGP</sequence>
<feature type="transmembrane region" description="Helical" evidence="13">
    <location>
        <begin position="97"/>
        <end position="130"/>
    </location>
</feature>
<reference evidence="15 16" key="1">
    <citation type="journal article" date="2022" name="Front. Cell. Infect. Microbiol.">
        <title>The Genomes of Two Strains of Taenia crassiceps the Animal Model for the Study of Human Cysticercosis.</title>
        <authorList>
            <person name="Bobes R.J."/>
            <person name="Estrada K."/>
            <person name="Rios-Valencia D.G."/>
            <person name="Calderon-Gallegos A."/>
            <person name="de la Torre P."/>
            <person name="Carrero J.C."/>
            <person name="Sanchez-Flores A."/>
            <person name="Laclette J.P."/>
        </authorList>
    </citation>
    <scope>NUCLEOTIDE SEQUENCE [LARGE SCALE GENOMIC DNA]</scope>
    <source>
        <strain evidence="15">WFUcys</strain>
    </source>
</reference>
<accession>A0ABR4Q3I6</accession>
<dbReference type="PANTHER" id="PTHR12424">
    <property type="entry name" value="TWEETY-RELATED"/>
    <property type="match status" value="1"/>
</dbReference>
<evidence type="ECO:0000256" key="5">
    <source>
        <dbReference type="ARBA" id="ARBA00022692"/>
    </source>
</evidence>
<keyword evidence="11 13" id="KW-0868">Chloride</keyword>
<evidence type="ECO:0000256" key="2">
    <source>
        <dbReference type="ARBA" id="ARBA00009849"/>
    </source>
</evidence>
<keyword evidence="5 13" id="KW-0812">Transmembrane</keyword>
<dbReference type="InterPro" id="IPR006990">
    <property type="entry name" value="Tweety"/>
</dbReference>
<evidence type="ECO:0000256" key="4">
    <source>
        <dbReference type="ARBA" id="ARBA00022475"/>
    </source>
</evidence>
<proteinExistence type="inferred from homology"/>
<evidence type="ECO:0000256" key="13">
    <source>
        <dbReference type="RuleBase" id="RU361114"/>
    </source>
</evidence>
<keyword evidence="12 13" id="KW-0407">Ion channel</keyword>
<comment type="function">
    <text evidence="13">Probable chloride channel.</text>
</comment>
<keyword evidence="8 13" id="KW-0472">Membrane</keyword>
<keyword evidence="16" id="KW-1185">Reference proteome</keyword>
<evidence type="ECO:0000313" key="15">
    <source>
        <dbReference type="EMBL" id="KAL5104204.1"/>
    </source>
</evidence>
<keyword evidence="6 13" id="KW-1133">Transmembrane helix</keyword>
<comment type="subcellular location">
    <subcellularLocation>
        <location evidence="1 13">Cell membrane</location>
        <topology evidence="1 13">Multi-pass membrane protein</topology>
    </subcellularLocation>
</comment>
<keyword evidence="9 13" id="KW-0869">Chloride channel</keyword>
<feature type="transmembrane region" description="Helical" evidence="13">
    <location>
        <begin position="233"/>
        <end position="260"/>
    </location>
</feature>
<organism evidence="15 16">
    <name type="scientific">Taenia crassiceps</name>
    <dbReference type="NCBI Taxonomy" id="6207"/>
    <lineage>
        <taxon>Eukaryota</taxon>
        <taxon>Metazoa</taxon>
        <taxon>Spiralia</taxon>
        <taxon>Lophotrochozoa</taxon>
        <taxon>Platyhelminthes</taxon>
        <taxon>Cestoda</taxon>
        <taxon>Eucestoda</taxon>
        <taxon>Cyclophyllidea</taxon>
        <taxon>Taeniidae</taxon>
        <taxon>Taenia</taxon>
    </lineage>
</organism>
<evidence type="ECO:0000256" key="9">
    <source>
        <dbReference type="ARBA" id="ARBA00023173"/>
    </source>
</evidence>
<evidence type="ECO:0000256" key="11">
    <source>
        <dbReference type="ARBA" id="ARBA00023214"/>
    </source>
</evidence>
<evidence type="ECO:0000256" key="14">
    <source>
        <dbReference type="SAM" id="MobiDB-lite"/>
    </source>
</evidence>
<keyword evidence="10" id="KW-0325">Glycoprotein</keyword>
<evidence type="ECO:0000256" key="12">
    <source>
        <dbReference type="ARBA" id="ARBA00023303"/>
    </source>
</evidence>
<evidence type="ECO:0000256" key="10">
    <source>
        <dbReference type="ARBA" id="ARBA00023180"/>
    </source>
</evidence>
<evidence type="ECO:0000256" key="3">
    <source>
        <dbReference type="ARBA" id="ARBA00022448"/>
    </source>
</evidence>
<keyword evidence="4" id="KW-1003">Cell membrane</keyword>
<dbReference type="PANTHER" id="PTHR12424:SF8">
    <property type="entry name" value="PROTEIN TWEETY"/>
    <property type="match status" value="1"/>
</dbReference>
<evidence type="ECO:0000256" key="7">
    <source>
        <dbReference type="ARBA" id="ARBA00023065"/>
    </source>
</evidence>
<feature type="region of interest" description="Disordered" evidence="14">
    <location>
        <begin position="143"/>
        <end position="164"/>
    </location>
</feature>
<evidence type="ECO:0000313" key="16">
    <source>
        <dbReference type="Proteomes" id="UP001651158"/>
    </source>
</evidence>
<evidence type="ECO:0000256" key="6">
    <source>
        <dbReference type="ARBA" id="ARBA00022989"/>
    </source>
</evidence>
<feature type="transmembrane region" description="Helical" evidence="13">
    <location>
        <begin position="894"/>
        <end position="919"/>
    </location>
</feature>
<comment type="similarity">
    <text evidence="2 13">Belongs to the tweety family.</text>
</comment>
<evidence type="ECO:0000256" key="8">
    <source>
        <dbReference type="ARBA" id="ARBA00023136"/>
    </source>
</evidence>
<feature type="transmembrane region" description="Helical" evidence="13">
    <location>
        <begin position="524"/>
        <end position="547"/>
    </location>
</feature>
<dbReference type="Proteomes" id="UP001651158">
    <property type="component" value="Unassembled WGS sequence"/>
</dbReference>
<dbReference type="EMBL" id="JAKROA010000013">
    <property type="protein sequence ID" value="KAL5104204.1"/>
    <property type="molecule type" value="Genomic_DNA"/>
</dbReference>
<feature type="transmembrane region" description="Helical" evidence="13">
    <location>
        <begin position="583"/>
        <end position="612"/>
    </location>
</feature>
<comment type="caution">
    <text evidence="15">The sequence shown here is derived from an EMBL/GenBank/DDBJ whole genome shotgun (WGS) entry which is preliminary data.</text>
</comment>
<protein>
    <recommendedName>
        <fullName evidence="13">Protein tweety homolog</fullName>
    </recommendedName>
</protein>
<name>A0ABR4Q3I6_9CEST</name>
<evidence type="ECO:0000256" key="1">
    <source>
        <dbReference type="ARBA" id="ARBA00004651"/>
    </source>
</evidence>
<keyword evidence="3 13" id="KW-0813">Transport</keyword>
<gene>
    <name evidence="15" type="ORF">TcWFU_001442</name>
</gene>
<keyword evidence="7 13" id="KW-0406">Ion transport</keyword>